<dbReference type="InterPro" id="IPR055959">
    <property type="entry name" value="DUF7537"/>
</dbReference>
<name>M0NG58_9EURY</name>
<keyword evidence="3" id="KW-1185">Reference proteome</keyword>
<proteinExistence type="predicted"/>
<evidence type="ECO:0000256" key="1">
    <source>
        <dbReference type="SAM" id="MobiDB-lite"/>
    </source>
</evidence>
<evidence type="ECO:0000313" key="2">
    <source>
        <dbReference type="EMBL" id="EMA55680.1"/>
    </source>
</evidence>
<dbReference type="AlphaFoldDB" id="M0NG58"/>
<comment type="caution">
    <text evidence="2">The sequence shown here is derived from an EMBL/GenBank/DDBJ whole genome shotgun (WGS) entry which is preliminary data.</text>
</comment>
<dbReference type="OrthoDB" id="248642at2157"/>
<accession>M0NG58</accession>
<dbReference type="EMBL" id="AOME01000010">
    <property type="protein sequence ID" value="EMA55680.1"/>
    <property type="molecule type" value="Genomic_DNA"/>
</dbReference>
<dbReference type="Proteomes" id="UP000011625">
    <property type="component" value="Unassembled WGS sequence"/>
</dbReference>
<feature type="region of interest" description="Disordered" evidence="1">
    <location>
        <begin position="23"/>
        <end position="45"/>
    </location>
</feature>
<organism evidence="2 3">
    <name type="scientific">Halococcus salifodinae DSM 8989</name>
    <dbReference type="NCBI Taxonomy" id="1227456"/>
    <lineage>
        <taxon>Archaea</taxon>
        <taxon>Methanobacteriati</taxon>
        <taxon>Methanobacteriota</taxon>
        <taxon>Stenosarchaea group</taxon>
        <taxon>Halobacteria</taxon>
        <taxon>Halobacteriales</taxon>
        <taxon>Halococcaceae</taxon>
        <taxon>Halococcus</taxon>
    </lineage>
</organism>
<evidence type="ECO:0000313" key="3">
    <source>
        <dbReference type="Proteomes" id="UP000011625"/>
    </source>
</evidence>
<dbReference type="PATRIC" id="fig|1227456.3.peg.216"/>
<reference evidence="2 3" key="1">
    <citation type="journal article" date="2014" name="PLoS Genet.">
        <title>Phylogenetically driven sequencing of extremely halophilic archaea reveals strategies for static and dynamic osmo-response.</title>
        <authorList>
            <person name="Becker E.A."/>
            <person name="Seitzer P.M."/>
            <person name="Tritt A."/>
            <person name="Larsen D."/>
            <person name="Krusor M."/>
            <person name="Yao A.I."/>
            <person name="Wu D."/>
            <person name="Madern D."/>
            <person name="Eisen J.A."/>
            <person name="Darling A.E."/>
            <person name="Facciotti M.T."/>
        </authorList>
    </citation>
    <scope>NUCLEOTIDE SEQUENCE [LARGE SCALE GENOMIC DNA]</scope>
    <source>
        <strain evidence="2 3">DSM 8989</strain>
    </source>
</reference>
<feature type="compositionally biased region" description="Low complexity" evidence="1">
    <location>
        <begin position="32"/>
        <end position="45"/>
    </location>
</feature>
<sequence length="288" mass="31563">MNRSQLLPIVVAAVVVLAGCNALTGGDDTETDTPTVTPVDVPTDEPTATPMPMLAPGLTEAGVVSASDLANAHEDALDNGSYTIVSNSTVRDANGTLRYQRNRIMRVSEGSEPFYAVSRYNGSGRQPVVTLQRIERWSDGERLYSAIVRENETRYSTSALNRAFISVQKGDQFLSLFTALETRVVGQETRNGTELYRVRATNITNPEYLPRSVLNTSKNPRNISFRALVDSEGIVQSYHLGYTTTEINRGVETTNRVTQSLRYTDIGSTTVERPAWYEAANRTTTAAG</sequence>
<gene>
    <name evidence="2" type="ORF">C450_01022</name>
</gene>
<dbReference type="RefSeq" id="WP_005038879.1">
    <property type="nucleotide sequence ID" value="NZ_AOME01000010.1"/>
</dbReference>
<dbReference type="PROSITE" id="PS51257">
    <property type="entry name" value="PROKAR_LIPOPROTEIN"/>
    <property type="match status" value="1"/>
</dbReference>
<protein>
    <submittedName>
        <fullName evidence="2">Uncharacterized protein</fullName>
    </submittedName>
</protein>
<dbReference type="Pfam" id="PF24381">
    <property type="entry name" value="DUF7537"/>
    <property type="match status" value="1"/>
</dbReference>